<dbReference type="Proteomes" id="UP000515838">
    <property type="component" value="Chromosome"/>
</dbReference>
<gene>
    <name evidence="5" type="ORF">IAE60_15600</name>
</gene>
<evidence type="ECO:0000313" key="5">
    <source>
        <dbReference type="EMBL" id="QNN77326.1"/>
    </source>
</evidence>
<dbReference type="SUPFAM" id="SSF51316">
    <property type="entry name" value="Mss4-like"/>
    <property type="match status" value="1"/>
</dbReference>
<dbReference type="RefSeq" id="WP_187572951.1">
    <property type="nucleotide sequence ID" value="NZ_CP060731.1"/>
</dbReference>
<dbReference type="Pfam" id="PF04828">
    <property type="entry name" value="GFA"/>
    <property type="match status" value="1"/>
</dbReference>
<protein>
    <submittedName>
        <fullName evidence="5">GFA family protein</fullName>
    </submittedName>
</protein>
<evidence type="ECO:0000259" key="4">
    <source>
        <dbReference type="PROSITE" id="PS51891"/>
    </source>
</evidence>
<reference evidence="5 6" key="1">
    <citation type="submission" date="2020-08" db="EMBL/GenBank/DDBJ databases">
        <title>Streptomycin Non-resistant strain, P. mexicana.</title>
        <authorList>
            <person name="Ganesh-Kumar S."/>
            <person name="Zhe T."/>
            <person name="Yu Z."/>
            <person name="Min Y."/>
        </authorList>
    </citation>
    <scope>NUCLEOTIDE SEQUENCE [LARGE SCALE GENOMIC DNA]</scope>
    <source>
        <strain evidence="5 6">GTZY2</strain>
    </source>
</reference>
<sequence length="143" mass="16140">MATHTYTGSCHCGIVRYECDLDLTAGTRRCNCRFCLKTRMWKVFALGEGSFRLLQGAAALSDYQAHDSSWPDGHVHHYFCRHCGVRGFSKGYLDMTPFDGWFHAVNVATLDGLDDARLAAIPVQYEDGRHDDWDHPPVNPGYL</sequence>
<evidence type="ECO:0000256" key="3">
    <source>
        <dbReference type="ARBA" id="ARBA00022833"/>
    </source>
</evidence>
<evidence type="ECO:0000313" key="6">
    <source>
        <dbReference type="Proteomes" id="UP000515838"/>
    </source>
</evidence>
<accession>A0A7G9TB51</accession>
<proteinExistence type="inferred from homology"/>
<organism evidence="5 6">
    <name type="scientific">Pseudoxanthomonas mexicana</name>
    <dbReference type="NCBI Taxonomy" id="128785"/>
    <lineage>
        <taxon>Bacteria</taxon>
        <taxon>Pseudomonadati</taxon>
        <taxon>Pseudomonadota</taxon>
        <taxon>Gammaproteobacteria</taxon>
        <taxon>Lysobacterales</taxon>
        <taxon>Lysobacteraceae</taxon>
        <taxon>Pseudoxanthomonas</taxon>
    </lineage>
</organism>
<evidence type="ECO:0000256" key="1">
    <source>
        <dbReference type="ARBA" id="ARBA00005495"/>
    </source>
</evidence>
<feature type="domain" description="CENP-V/GFA" evidence="4">
    <location>
        <begin position="6"/>
        <end position="134"/>
    </location>
</feature>
<dbReference type="AlphaFoldDB" id="A0A7G9TB51"/>
<dbReference type="GeneID" id="81472410"/>
<dbReference type="EMBL" id="CP060731">
    <property type="protein sequence ID" value="QNN77326.1"/>
    <property type="molecule type" value="Genomic_DNA"/>
</dbReference>
<keyword evidence="3" id="KW-0862">Zinc</keyword>
<dbReference type="GO" id="GO:0046872">
    <property type="term" value="F:metal ion binding"/>
    <property type="evidence" value="ECO:0007669"/>
    <property type="project" value="UniProtKB-KW"/>
</dbReference>
<dbReference type="InterPro" id="IPR011057">
    <property type="entry name" value="Mss4-like_sf"/>
</dbReference>
<dbReference type="InterPro" id="IPR006913">
    <property type="entry name" value="CENP-V/GFA"/>
</dbReference>
<evidence type="ECO:0000256" key="2">
    <source>
        <dbReference type="ARBA" id="ARBA00022723"/>
    </source>
</evidence>
<dbReference type="Gene3D" id="2.170.150.70">
    <property type="match status" value="1"/>
</dbReference>
<name>A0A7G9TB51_PSEMX</name>
<dbReference type="InterPro" id="IPR052355">
    <property type="entry name" value="CENP-V-like"/>
</dbReference>
<comment type="similarity">
    <text evidence="1">Belongs to the Gfa family.</text>
</comment>
<dbReference type="GO" id="GO:0016846">
    <property type="term" value="F:carbon-sulfur lyase activity"/>
    <property type="evidence" value="ECO:0007669"/>
    <property type="project" value="InterPro"/>
</dbReference>
<dbReference type="PROSITE" id="PS51891">
    <property type="entry name" value="CENP_V_GFA"/>
    <property type="match status" value="1"/>
</dbReference>
<dbReference type="PANTHER" id="PTHR28620">
    <property type="entry name" value="CENTROMERE PROTEIN V"/>
    <property type="match status" value="1"/>
</dbReference>
<keyword evidence="2" id="KW-0479">Metal-binding</keyword>
<dbReference type="PANTHER" id="PTHR28620:SF1">
    <property type="entry name" value="CENP-V_GFA DOMAIN-CONTAINING PROTEIN"/>
    <property type="match status" value="1"/>
</dbReference>